<evidence type="ECO:0000256" key="4">
    <source>
        <dbReference type="ARBA" id="ARBA00022801"/>
    </source>
</evidence>
<keyword evidence="4" id="KW-0378">Hydrolase</keyword>
<proteinExistence type="predicted"/>
<gene>
    <name evidence="7" type="ORF">AAVZ08_09135</name>
</gene>
<dbReference type="Pfam" id="PF07934">
    <property type="entry name" value="OGG_N"/>
    <property type="match status" value="1"/>
</dbReference>
<dbReference type="SMART" id="SM00478">
    <property type="entry name" value="ENDO3c"/>
    <property type="match status" value="1"/>
</dbReference>
<dbReference type="RefSeq" id="WP_347985629.1">
    <property type="nucleotide sequence ID" value="NZ_JBCNVT010000001.1"/>
</dbReference>
<name>A0ABV0I6S0_9LACO</name>
<dbReference type="PANTHER" id="PTHR43003">
    <property type="entry name" value="DNA-3-METHYLADENINE GLYCOSYLASE"/>
    <property type="match status" value="1"/>
</dbReference>
<dbReference type="InterPro" id="IPR003265">
    <property type="entry name" value="HhH-GPD_domain"/>
</dbReference>
<keyword evidence="3" id="KW-0227">DNA damage</keyword>
<dbReference type="Gene3D" id="1.10.1670.10">
    <property type="entry name" value="Helix-hairpin-Helix base-excision DNA repair enzymes (C-terminal)"/>
    <property type="match status" value="1"/>
</dbReference>
<evidence type="ECO:0000256" key="5">
    <source>
        <dbReference type="ARBA" id="ARBA00023204"/>
    </source>
</evidence>
<keyword evidence="5" id="KW-0234">DNA repair</keyword>
<dbReference type="EMBL" id="JBCNVT010000001">
    <property type="protein sequence ID" value="MEO5286726.1"/>
    <property type="molecule type" value="Genomic_DNA"/>
</dbReference>
<dbReference type="InterPro" id="IPR023170">
    <property type="entry name" value="HhH_base_excis_C"/>
</dbReference>
<dbReference type="InterPro" id="IPR012904">
    <property type="entry name" value="OGG_N"/>
</dbReference>
<evidence type="ECO:0000313" key="8">
    <source>
        <dbReference type="Proteomes" id="UP001456307"/>
    </source>
</evidence>
<reference evidence="7 8" key="1">
    <citation type="submission" date="2024-04" db="EMBL/GenBank/DDBJ databases">
        <title>Limosilactobacillus allomucosae sp. nov., a novel species isolated from wild boar faecal samples as potential probiotics for domestic pigs.</title>
        <authorList>
            <person name="Chen B."/>
        </authorList>
    </citation>
    <scope>NUCLEOTIDE SEQUENCE [LARGE SCALE GENOMIC DNA]</scope>
    <source>
        <strain evidence="7 8">WILCCON 0055</strain>
    </source>
</reference>
<dbReference type="Gene3D" id="1.10.340.30">
    <property type="entry name" value="Hypothetical protein, domain 2"/>
    <property type="match status" value="1"/>
</dbReference>
<organism evidence="7 8">
    <name type="scientific">Limosilactobacillus allomucosae</name>
    <dbReference type="NCBI Taxonomy" id="3142938"/>
    <lineage>
        <taxon>Bacteria</taxon>
        <taxon>Bacillati</taxon>
        <taxon>Bacillota</taxon>
        <taxon>Bacilli</taxon>
        <taxon>Lactobacillales</taxon>
        <taxon>Lactobacillaceae</taxon>
        <taxon>Limosilactobacillus</taxon>
    </lineage>
</organism>
<comment type="catalytic activity">
    <reaction evidence="1">
        <text>Hydrolysis of alkylated DNA, releasing 3-methyladenine, 3-methylguanine, 7-methylguanine and 7-methyladenine.</text>
        <dbReference type="EC" id="3.2.2.21"/>
    </reaction>
</comment>
<dbReference type="CDD" id="cd00056">
    <property type="entry name" value="ENDO3c"/>
    <property type="match status" value="1"/>
</dbReference>
<sequence length="298" mass="34949">MINATTISVPPIFSWSKIIDYLQRNEDEITYQITAQQTIRKAFQDNHQILIVDISFLRNKRQLCLQVINHSSASVTHEIIDYVCDWFDLKTDLAPFYEMAKKDELLAPLIDRFDGLRLVGEPDFYEALTWCILGQQINLSYAYTLKKRFVENFGTKIVFRKHTFWLYPQPAEVAVQDPEKLRQLGMTQHKAEYMLNISKLLVTGAIKKSQYLRQQTATKTEKMLCKLRGIGPWTANYVAMRCLRYGDAFPQTDAGLLNGIKLIQQLDEKPSKQQMRKLHQQWGQWSSYATFYIWRLLY</sequence>
<feature type="domain" description="HhH-GPD" evidence="6">
    <location>
        <begin position="133"/>
        <end position="298"/>
    </location>
</feature>
<protein>
    <recommendedName>
        <fullName evidence="2">DNA-3-methyladenine glycosylase II</fullName>
        <ecNumber evidence="2">3.2.2.21</ecNumber>
    </recommendedName>
</protein>
<comment type="caution">
    <text evidence="7">The sequence shown here is derived from an EMBL/GenBank/DDBJ whole genome shotgun (WGS) entry which is preliminary data.</text>
</comment>
<dbReference type="Gene3D" id="3.30.310.20">
    <property type="entry name" value="DNA-3-methyladenine glycosylase AlkA, N-terminal domain"/>
    <property type="match status" value="1"/>
</dbReference>
<dbReference type="InterPro" id="IPR011257">
    <property type="entry name" value="DNA_glycosylase"/>
</dbReference>
<dbReference type="InterPro" id="IPR051912">
    <property type="entry name" value="Alkylbase_DNA_Glycosylase/TA"/>
</dbReference>
<accession>A0ABV0I6S0</accession>
<evidence type="ECO:0000256" key="3">
    <source>
        <dbReference type="ARBA" id="ARBA00022763"/>
    </source>
</evidence>
<dbReference type="Pfam" id="PF00730">
    <property type="entry name" value="HhH-GPD"/>
    <property type="match status" value="1"/>
</dbReference>
<dbReference type="SUPFAM" id="SSF48150">
    <property type="entry name" value="DNA-glycosylase"/>
    <property type="match status" value="1"/>
</dbReference>
<evidence type="ECO:0000256" key="2">
    <source>
        <dbReference type="ARBA" id="ARBA00012000"/>
    </source>
</evidence>
<dbReference type="InterPro" id="IPR037046">
    <property type="entry name" value="AlkA_N_sf"/>
</dbReference>
<evidence type="ECO:0000259" key="6">
    <source>
        <dbReference type="SMART" id="SM00478"/>
    </source>
</evidence>
<dbReference type="EC" id="3.2.2.21" evidence="2"/>
<evidence type="ECO:0000256" key="1">
    <source>
        <dbReference type="ARBA" id="ARBA00000086"/>
    </source>
</evidence>
<evidence type="ECO:0000313" key="7">
    <source>
        <dbReference type="EMBL" id="MEO5286726.1"/>
    </source>
</evidence>
<dbReference type="PANTHER" id="PTHR43003:SF12">
    <property type="entry name" value="DNA-3-METHYLADENINE GLYCOSYLASE"/>
    <property type="match status" value="1"/>
</dbReference>
<keyword evidence="8" id="KW-1185">Reference proteome</keyword>
<dbReference type="Proteomes" id="UP001456307">
    <property type="component" value="Unassembled WGS sequence"/>
</dbReference>